<feature type="signal peptide" evidence="1">
    <location>
        <begin position="1"/>
        <end position="24"/>
    </location>
</feature>
<evidence type="ECO:0000313" key="3">
    <source>
        <dbReference type="Proteomes" id="UP000270296"/>
    </source>
</evidence>
<reference evidence="2 3" key="2">
    <citation type="submission" date="2018-11" db="EMBL/GenBank/DDBJ databases">
        <authorList>
            <consortium name="Pathogen Informatics"/>
        </authorList>
    </citation>
    <scope>NUCLEOTIDE SEQUENCE [LARGE SCALE GENOMIC DNA]</scope>
</reference>
<sequence>MTQYGMCMLVFLFCIFSKQKAGEANRNPLSGDYKSCRVTDFLRTEDMDGNHGKKSFYGYVCTQAILVYRARN</sequence>
<evidence type="ECO:0000313" key="2">
    <source>
        <dbReference type="EMBL" id="VDP31142.1"/>
    </source>
</evidence>
<keyword evidence="1" id="KW-0732">Signal</keyword>
<keyword evidence="3" id="KW-1185">Reference proteome</keyword>
<organism evidence="4">
    <name type="scientific">Soboliphyme baturini</name>
    <dbReference type="NCBI Taxonomy" id="241478"/>
    <lineage>
        <taxon>Eukaryota</taxon>
        <taxon>Metazoa</taxon>
        <taxon>Ecdysozoa</taxon>
        <taxon>Nematoda</taxon>
        <taxon>Enoplea</taxon>
        <taxon>Dorylaimia</taxon>
        <taxon>Dioctophymatida</taxon>
        <taxon>Dioctophymatoidea</taxon>
        <taxon>Soboliphymatidae</taxon>
        <taxon>Soboliphyme</taxon>
    </lineage>
</organism>
<dbReference type="AlphaFoldDB" id="A0A183J3A7"/>
<dbReference type="WBParaSite" id="SBAD_0001072001-mRNA-1">
    <property type="protein sequence ID" value="SBAD_0001072001-mRNA-1"/>
    <property type="gene ID" value="SBAD_0001072001"/>
</dbReference>
<dbReference type="Proteomes" id="UP000270296">
    <property type="component" value="Unassembled WGS sequence"/>
</dbReference>
<name>A0A183J3A7_9BILA</name>
<feature type="chain" id="PRO_5043140396" evidence="1">
    <location>
        <begin position="25"/>
        <end position="72"/>
    </location>
</feature>
<accession>A0A183J3A7</accession>
<gene>
    <name evidence="2" type="ORF">SBAD_LOCUS10355</name>
</gene>
<reference evidence="4" key="1">
    <citation type="submission" date="2016-06" db="UniProtKB">
        <authorList>
            <consortium name="WormBaseParasite"/>
        </authorList>
    </citation>
    <scope>IDENTIFICATION</scope>
</reference>
<dbReference type="EMBL" id="UZAM01013961">
    <property type="protein sequence ID" value="VDP31142.1"/>
    <property type="molecule type" value="Genomic_DNA"/>
</dbReference>
<protein>
    <submittedName>
        <fullName evidence="4">Secreted protein</fullName>
    </submittedName>
</protein>
<evidence type="ECO:0000313" key="4">
    <source>
        <dbReference type="WBParaSite" id="SBAD_0001072001-mRNA-1"/>
    </source>
</evidence>
<proteinExistence type="predicted"/>
<evidence type="ECO:0000256" key="1">
    <source>
        <dbReference type="SAM" id="SignalP"/>
    </source>
</evidence>